<organism evidence="2 3">
    <name type="scientific">Brenneria goodwinii</name>
    <dbReference type="NCBI Taxonomy" id="1109412"/>
    <lineage>
        <taxon>Bacteria</taxon>
        <taxon>Pseudomonadati</taxon>
        <taxon>Pseudomonadota</taxon>
        <taxon>Gammaproteobacteria</taxon>
        <taxon>Enterobacterales</taxon>
        <taxon>Pectobacteriaceae</taxon>
        <taxon>Brenneria</taxon>
    </lineage>
</organism>
<keyword evidence="1" id="KW-0812">Transmembrane</keyword>
<keyword evidence="1" id="KW-0472">Membrane</keyword>
<protein>
    <submittedName>
        <fullName evidence="2">Uncharacterized protein</fullName>
    </submittedName>
</protein>
<dbReference type="EMBL" id="CGIG01000001">
    <property type="protein sequence ID" value="CPR16619.1"/>
    <property type="molecule type" value="Genomic_DNA"/>
</dbReference>
<sequence>MNKSSVLLLLLILRFVSFICLFLNKFRQYNTIYLNKS</sequence>
<reference evidence="3" key="1">
    <citation type="submission" date="2015-01" db="EMBL/GenBank/DDBJ databases">
        <authorList>
            <person name="Paterson Steve"/>
        </authorList>
    </citation>
    <scope>NUCLEOTIDE SEQUENCE [LARGE SCALE GENOMIC DNA]</scope>
    <source>
        <strain evidence="3">OBR1</strain>
    </source>
</reference>
<keyword evidence="3" id="KW-1185">Reference proteome</keyword>
<feature type="transmembrane region" description="Helical" evidence="1">
    <location>
        <begin position="6"/>
        <end position="24"/>
    </location>
</feature>
<name>A0A0G4JUV5_9GAMM</name>
<evidence type="ECO:0000313" key="3">
    <source>
        <dbReference type="Proteomes" id="UP000044377"/>
    </source>
</evidence>
<evidence type="ECO:0000313" key="2">
    <source>
        <dbReference type="EMBL" id="CPR16619.1"/>
    </source>
</evidence>
<evidence type="ECO:0000256" key="1">
    <source>
        <dbReference type="SAM" id="Phobius"/>
    </source>
</evidence>
<accession>A0A0G4JUV5</accession>
<dbReference type="AlphaFoldDB" id="A0A0G4JUV5"/>
<proteinExistence type="predicted"/>
<keyword evidence="1" id="KW-1133">Transmembrane helix</keyword>
<dbReference type="Proteomes" id="UP000044377">
    <property type="component" value="Unassembled WGS sequence"/>
</dbReference>
<gene>
    <name evidence="2" type="ORF">BN1221_02179</name>
</gene>